<comment type="caution">
    <text evidence="1">The sequence shown here is derived from an EMBL/GenBank/DDBJ whole genome shotgun (WGS) entry which is preliminary data.</text>
</comment>
<dbReference type="AlphaFoldDB" id="A0A3A8BBP7"/>
<keyword evidence="2" id="KW-1185">Reference proteome</keyword>
<name>A0A3A8BBP7_9RHOB</name>
<organism evidence="1 2">
    <name type="scientific">Roseovarius spongiae</name>
    <dbReference type="NCBI Taxonomy" id="2320272"/>
    <lineage>
        <taxon>Bacteria</taxon>
        <taxon>Pseudomonadati</taxon>
        <taxon>Pseudomonadota</taxon>
        <taxon>Alphaproteobacteria</taxon>
        <taxon>Rhodobacterales</taxon>
        <taxon>Roseobacteraceae</taxon>
        <taxon>Roseovarius</taxon>
    </lineage>
</organism>
<reference evidence="1 2" key="1">
    <citation type="submission" date="2018-09" db="EMBL/GenBank/DDBJ databases">
        <title>Roseovarius spongiae sp. nov., isolated from a marine sponge.</title>
        <authorList>
            <person name="Zhuang L."/>
            <person name="Luo L."/>
        </authorList>
    </citation>
    <scope>NUCLEOTIDE SEQUENCE [LARGE SCALE GENOMIC DNA]</scope>
    <source>
        <strain evidence="1 2">HN-E21</strain>
    </source>
</reference>
<proteinExistence type="predicted"/>
<evidence type="ECO:0000313" key="1">
    <source>
        <dbReference type="EMBL" id="RKF16914.1"/>
    </source>
</evidence>
<protein>
    <submittedName>
        <fullName evidence="1">Uncharacterized protein</fullName>
    </submittedName>
</protein>
<evidence type="ECO:0000313" key="2">
    <source>
        <dbReference type="Proteomes" id="UP000281128"/>
    </source>
</evidence>
<dbReference type="EMBL" id="RAPE01000001">
    <property type="protein sequence ID" value="RKF16914.1"/>
    <property type="molecule type" value="Genomic_DNA"/>
</dbReference>
<sequence>MYFFRKIDMVVEKIGQHPSLADIANDEVAQYRKTMAKLDAQEFHKAIGLAAHGVGVGSFVYLRRVFERLITNRFEEFKSAEGWDNSRFYAARMEDKITLLQDHLPDFLVRNRKIYSILSVGVHALDEKDCLKWFDVMKQSILIILEDDKKKKEELARRELFSQAIERFEAKSENSS</sequence>
<accession>A0A3A8BBP7</accession>
<gene>
    <name evidence="1" type="ORF">D6850_05125</name>
</gene>
<dbReference type="Proteomes" id="UP000281128">
    <property type="component" value="Unassembled WGS sequence"/>
</dbReference>